<dbReference type="Proteomes" id="UP000318937">
    <property type="component" value="Unassembled WGS sequence"/>
</dbReference>
<sequence>MREEIIEKEATLKDEVHITYYFSILFTILGTLSILLLLFYKMDSLSLFTVLLSISAGGLPFGVIGAFIDYKISEFKVKSSKII</sequence>
<accession>A0A544T795</accession>
<feature type="transmembrane region" description="Helical" evidence="1">
    <location>
        <begin position="46"/>
        <end position="68"/>
    </location>
</feature>
<keyword evidence="1" id="KW-0812">Transmembrane</keyword>
<comment type="caution">
    <text evidence="2">The sequence shown here is derived from an EMBL/GenBank/DDBJ whole genome shotgun (WGS) entry which is preliminary data.</text>
</comment>
<dbReference type="OrthoDB" id="2971902at2"/>
<evidence type="ECO:0008006" key="4">
    <source>
        <dbReference type="Google" id="ProtNLM"/>
    </source>
</evidence>
<protein>
    <recommendedName>
        <fullName evidence="4">MFS transporter</fullName>
    </recommendedName>
</protein>
<feature type="transmembrane region" description="Helical" evidence="1">
    <location>
        <begin position="20"/>
        <end position="40"/>
    </location>
</feature>
<reference evidence="2 3" key="1">
    <citation type="submission" date="2019-05" db="EMBL/GenBank/DDBJ databases">
        <title>Psychrobacillus vulpis sp. nov., a new species isolated from feces of a red fox that inhabits in The Tablas de Daimiel Natural Park, Albacete, Spain.</title>
        <authorList>
            <person name="Rodriguez M."/>
            <person name="Reina J.C."/>
            <person name="Bejar V."/>
            <person name="Llamas I."/>
        </authorList>
    </citation>
    <scope>NUCLEOTIDE SEQUENCE [LARGE SCALE GENOMIC DNA]</scope>
    <source>
        <strain evidence="2 3">NHI-2</strain>
    </source>
</reference>
<gene>
    <name evidence="2" type="ORF">FG383_12380</name>
</gene>
<keyword evidence="3" id="KW-1185">Reference proteome</keyword>
<keyword evidence="1" id="KW-0472">Membrane</keyword>
<keyword evidence="1" id="KW-1133">Transmembrane helix</keyword>
<evidence type="ECO:0000313" key="2">
    <source>
        <dbReference type="EMBL" id="TQR13323.1"/>
    </source>
</evidence>
<dbReference type="AlphaFoldDB" id="A0A544T795"/>
<organism evidence="2 3">
    <name type="scientific">Psychrobacillus soli</name>
    <dbReference type="NCBI Taxonomy" id="1543965"/>
    <lineage>
        <taxon>Bacteria</taxon>
        <taxon>Bacillati</taxon>
        <taxon>Bacillota</taxon>
        <taxon>Bacilli</taxon>
        <taxon>Bacillales</taxon>
        <taxon>Bacillaceae</taxon>
        <taxon>Psychrobacillus</taxon>
    </lineage>
</organism>
<name>A0A544T795_9BACI</name>
<proteinExistence type="predicted"/>
<evidence type="ECO:0000256" key="1">
    <source>
        <dbReference type="SAM" id="Phobius"/>
    </source>
</evidence>
<dbReference type="EMBL" id="VDGG01000024">
    <property type="protein sequence ID" value="TQR13323.1"/>
    <property type="molecule type" value="Genomic_DNA"/>
</dbReference>
<dbReference type="RefSeq" id="WP_142607705.1">
    <property type="nucleotide sequence ID" value="NZ_VDGG01000024.1"/>
</dbReference>
<evidence type="ECO:0000313" key="3">
    <source>
        <dbReference type="Proteomes" id="UP000318937"/>
    </source>
</evidence>